<dbReference type="Proteomes" id="UP000585614">
    <property type="component" value="Unassembled WGS sequence"/>
</dbReference>
<sequence>MLSVMDPGENRELCVPWICHSFSPSLLSSPLFLVTLFSFPPVSIGSTLKTYPETTHFLPYPLLPPAPAIILSLASTLACPYSLFLTGSRGTLLNPKSIFISPLFSSPSVAPTSLGVKAKVLIVTHKTFTVSPPRPLRPHSPLPFPFSLCSSRTGFLVVPITGLCLRTFALASPPWNVLSPNTHMTLFHFFGLFSNVLLSVWPSPWLRWQPFQHTLSPFPALFFCLLLTTS</sequence>
<organism evidence="1 2">
    <name type="scientific">Rhinolophus ferrumequinum</name>
    <name type="common">Greater horseshoe bat</name>
    <dbReference type="NCBI Taxonomy" id="59479"/>
    <lineage>
        <taxon>Eukaryota</taxon>
        <taxon>Metazoa</taxon>
        <taxon>Chordata</taxon>
        <taxon>Craniata</taxon>
        <taxon>Vertebrata</taxon>
        <taxon>Euteleostomi</taxon>
        <taxon>Mammalia</taxon>
        <taxon>Eutheria</taxon>
        <taxon>Laurasiatheria</taxon>
        <taxon>Chiroptera</taxon>
        <taxon>Yinpterochiroptera</taxon>
        <taxon>Rhinolophoidea</taxon>
        <taxon>Rhinolophidae</taxon>
        <taxon>Rhinolophinae</taxon>
        <taxon>Rhinolophus</taxon>
    </lineage>
</organism>
<gene>
    <name evidence="1" type="ORF">mRhiFer1_008584</name>
</gene>
<name>A0A7J7UJJ0_RHIFE</name>
<dbReference type="AlphaFoldDB" id="A0A7J7UJJ0"/>
<comment type="caution">
    <text evidence="1">The sequence shown here is derived from an EMBL/GenBank/DDBJ whole genome shotgun (WGS) entry which is preliminary data.</text>
</comment>
<accession>A0A7J7UJJ0</accession>
<proteinExistence type="predicted"/>
<reference evidence="1 2" key="1">
    <citation type="journal article" date="2020" name="Nature">
        <title>Six reference-quality genomes reveal evolution of bat adaptations.</title>
        <authorList>
            <person name="Jebb D."/>
            <person name="Huang Z."/>
            <person name="Pippel M."/>
            <person name="Hughes G.M."/>
            <person name="Lavrichenko K."/>
            <person name="Devanna P."/>
            <person name="Winkler S."/>
            <person name="Jermiin L.S."/>
            <person name="Skirmuntt E.C."/>
            <person name="Katzourakis A."/>
            <person name="Burkitt-Gray L."/>
            <person name="Ray D.A."/>
            <person name="Sullivan K.A.M."/>
            <person name="Roscito J.G."/>
            <person name="Kirilenko B.M."/>
            <person name="Davalos L.M."/>
            <person name="Corthals A.P."/>
            <person name="Power M.L."/>
            <person name="Jones G."/>
            <person name="Ransome R.D."/>
            <person name="Dechmann D.K.N."/>
            <person name="Locatelli A.G."/>
            <person name="Puechmaille S.J."/>
            <person name="Fedrigo O."/>
            <person name="Jarvis E.D."/>
            <person name="Hiller M."/>
            <person name="Vernes S.C."/>
            <person name="Myers E.W."/>
            <person name="Teeling E.C."/>
        </authorList>
    </citation>
    <scope>NUCLEOTIDE SEQUENCE [LARGE SCALE GENOMIC DNA]</scope>
    <source>
        <strain evidence="1">MRhiFer1</strain>
        <tissue evidence="1">Lung</tissue>
    </source>
</reference>
<evidence type="ECO:0000313" key="2">
    <source>
        <dbReference type="Proteomes" id="UP000585614"/>
    </source>
</evidence>
<evidence type="ECO:0000313" key="1">
    <source>
        <dbReference type="EMBL" id="KAF6313059.1"/>
    </source>
</evidence>
<dbReference type="EMBL" id="JACAGC010000016">
    <property type="protein sequence ID" value="KAF6313059.1"/>
    <property type="molecule type" value="Genomic_DNA"/>
</dbReference>
<protein>
    <submittedName>
        <fullName evidence="1">Uncharacterized protein</fullName>
    </submittedName>
</protein>